<evidence type="ECO:0000313" key="2">
    <source>
        <dbReference type="Proteomes" id="UP000002035"/>
    </source>
</evidence>
<dbReference type="EMBL" id="DS995708">
    <property type="protein sequence ID" value="EEQ35421.1"/>
    <property type="molecule type" value="Genomic_DNA"/>
</dbReference>
<dbReference type="Gene3D" id="3.40.50.1820">
    <property type="entry name" value="alpha/beta hydrolase"/>
    <property type="match status" value="1"/>
</dbReference>
<dbReference type="HOGENOM" id="CLU_048444_1_0_1"/>
<name>C5FZW8_ARTOC</name>
<dbReference type="InterPro" id="IPR029058">
    <property type="entry name" value="AB_hydrolase_fold"/>
</dbReference>
<dbReference type="Proteomes" id="UP000002035">
    <property type="component" value="Unassembled WGS sequence"/>
</dbReference>
<gene>
    <name evidence="1" type="ORF">MCYG_08240</name>
</gene>
<dbReference type="eggNOG" id="ENOG502RYPD">
    <property type="taxonomic scope" value="Eukaryota"/>
</dbReference>
<evidence type="ECO:0000313" key="1">
    <source>
        <dbReference type="EMBL" id="EEQ35421.1"/>
    </source>
</evidence>
<sequence length="366" mass="40605">MANPMIPSDSMPHPKISRKEIPVSGIVCSVYGLEEIPSQATEVSCLYLLHPRSNTRECMEWAAVGAVAEWNRRLASKQVAPSEQNKGLVAISFDQRNHGSREVEKLCNESWKQGNPNHAQDMFSIFNGTTRDVSILIDYMGCYLFPKSDRRITNNLALGVSLGGHAAWGCILHEPRITSAIVIVGCPDYINLMTDRARLSKLPTWTGNSPPGSQFLGSESFPQPLIESLRHWDPASLFLSHMSDHSFKEPSRSNPIRDPTEEEKDALRPLMRRCLAGKKILTLSGGADKLVPYARGEPFLTWLKRAIGPDGWYAEGKISLEDIIFEGVGHQVTPPMRDEAIRFIGECLSAGQDSSSRSAMVRTSKM</sequence>
<dbReference type="PANTHER" id="PTHR47381">
    <property type="entry name" value="ALPHA/BETA-HYDROLASES SUPERFAMILY PROTEIN"/>
    <property type="match status" value="1"/>
</dbReference>
<dbReference type="RefSeq" id="XP_002843157.1">
    <property type="nucleotide sequence ID" value="XM_002843111.1"/>
</dbReference>
<dbReference type="OMA" id="NHGSRKV"/>
<dbReference type="VEuPathDB" id="FungiDB:MCYG_08240"/>
<dbReference type="GeneID" id="9227405"/>
<protein>
    <recommendedName>
        <fullName evidence="3">AB hydrolase-1 domain-containing protein</fullName>
    </recommendedName>
</protein>
<accession>C5FZW8</accession>
<dbReference type="AlphaFoldDB" id="C5FZW8"/>
<evidence type="ECO:0008006" key="3">
    <source>
        <dbReference type="Google" id="ProtNLM"/>
    </source>
</evidence>
<dbReference type="PANTHER" id="PTHR47381:SF3">
    <property type="entry name" value="ALPHA_BETA-HYDROLASES SUPERFAMILY PROTEIN"/>
    <property type="match status" value="1"/>
</dbReference>
<dbReference type="STRING" id="554155.C5FZW8"/>
<keyword evidence="2" id="KW-1185">Reference proteome</keyword>
<dbReference type="OrthoDB" id="2152248at2759"/>
<reference evidence="2" key="1">
    <citation type="journal article" date="2012" name="MBio">
        <title>Comparative genome analysis of Trichophyton rubrum and related dermatophytes reveals candidate genes involved in infection.</title>
        <authorList>
            <person name="Martinez D.A."/>
            <person name="Oliver B.G."/>
            <person name="Graeser Y."/>
            <person name="Goldberg J.M."/>
            <person name="Li W."/>
            <person name="Martinez-Rossi N.M."/>
            <person name="Monod M."/>
            <person name="Shelest E."/>
            <person name="Barton R.C."/>
            <person name="Birch E."/>
            <person name="Brakhage A.A."/>
            <person name="Chen Z."/>
            <person name="Gurr S.J."/>
            <person name="Heiman D."/>
            <person name="Heitman J."/>
            <person name="Kosti I."/>
            <person name="Rossi A."/>
            <person name="Saif S."/>
            <person name="Samalova M."/>
            <person name="Saunders C.W."/>
            <person name="Shea T."/>
            <person name="Summerbell R.C."/>
            <person name="Xu J."/>
            <person name="Young S."/>
            <person name="Zeng Q."/>
            <person name="Birren B.W."/>
            <person name="Cuomo C.A."/>
            <person name="White T.C."/>
        </authorList>
    </citation>
    <scope>NUCLEOTIDE SEQUENCE [LARGE SCALE GENOMIC DNA]</scope>
    <source>
        <strain evidence="2">ATCC MYA-4605 / CBS 113480</strain>
    </source>
</reference>
<organism evidence="1 2">
    <name type="scientific">Arthroderma otae (strain ATCC MYA-4605 / CBS 113480)</name>
    <name type="common">Microsporum canis</name>
    <dbReference type="NCBI Taxonomy" id="554155"/>
    <lineage>
        <taxon>Eukaryota</taxon>
        <taxon>Fungi</taxon>
        <taxon>Dikarya</taxon>
        <taxon>Ascomycota</taxon>
        <taxon>Pezizomycotina</taxon>
        <taxon>Eurotiomycetes</taxon>
        <taxon>Eurotiomycetidae</taxon>
        <taxon>Onygenales</taxon>
        <taxon>Arthrodermataceae</taxon>
        <taxon>Microsporum</taxon>
    </lineage>
</organism>
<dbReference type="SUPFAM" id="SSF53474">
    <property type="entry name" value="alpha/beta-Hydrolases"/>
    <property type="match status" value="1"/>
</dbReference>
<proteinExistence type="predicted"/>